<protein>
    <submittedName>
        <fullName evidence="1">Uncharacterized protein</fullName>
    </submittedName>
</protein>
<evidence type="ECO:0000313" key="1">
    <source>
        <dbReference type="EMBL" id="XBO44970.1"/>
    </source>
</evidence>
<accession>A0AAU7JXA8</accession>
<sequence length="75" mass="8051">MTTDPHAGAELTDDALQHEIELVGDLVVAASASERPLTDDEIDQALGIERAHCAVPADGATHRSHPQRAWTRQNA</sequence>
<dbReference type="RefSeq" id="WP_406832455.1">
    <property type="nucleotide sequence ID" value="NZ_CP157483.1"/>
</dbReference>
<gene>
    <name evidence="1" type="ORF">ABEG17_06425</name>
</gene>
<organism evidence="1">
    <name type="scientific">Pedococcus sp. KACC 23699</name>
    <dbReference type="NCBI Taxonomy" id="3149228"/>
    <lineage>
        <taxon>Bacteria</taxon>
        <taxon>Bacillati</taxon>
        <taxon>Actinomycetota</taxon>
        <taxon>Actinomycetes</taxon>
        <taxon>Micrococcales</taxon>
        <taxon>Intrasporangiaceae</taxon>
        <taxon>Pedococcus</taxon>
    </lineage>
</organism>
<name>A0AAU7JXA8_9MICO</name>
<dbReference type="AlphaFoldDB" id="A0AAU7JXA8"/>
<reference evidence="1" key="1">
    <citation type="submission" date="2024-05" db="EMBL/GenBank/DDBJ databases">
        <authorList>
            <person name="Kim S."/>
            <person name="Heo J."/>
            <person name="Choi H."/>
            <person name="Choi Y."/>
            <person name="Kwon S.-W."/>
            <person name="Kim Y."/>
        </authorList>
    </citation>
    <scope>NUCLEOTIDE SEQUENCE</scope>
    <source>
        <strain evidence="1">KACC 23699</strain>
    </source>
</reference>
<dbReference type="EMBL" id="CP157483">
    <property type="protein sequence ID" value="XBO44970.1"/>
    <property type="molecule type" value="Genomic_DNA"/>
</dbReference>
<proteinExistence type="predicted"/>